<gene>
    <name evidence="6" type="ORF">BRADI_5g22368v3</name>
</gene>
<dbReference type="SMART" id="SM00225">
    <property type="entry name" value="BTB"/>
    <property type="match status" value="1"/>
</dbReference>
<proteinExistence type="inferred from homology"/>
<evidence type="ECO:0000313" key="6">
    <source>
        <dbReference type="EMBL" id="KQJ84708.1"/>
    </source>
</evidence>
<feature type="region of interest" description="Disordered" evidence="3">
    <location>
        <begin position="1"/>
        <end position="26"/>
    </location>
</feature>
<dbReference type="PANTHER" id="PTHR26379">
    <property type="entry name" value="BTB/POZ AND MATH DOMAIN-CONTAINING PROTEIN 1"/>
    <property type="match status" value="1"/>
</dbReference>
<dbReference type="Pfam" id="PF00651">
    <property type="entry name" value="BTB"/>
    <property type="match status" value="1"/>
</dbReference>
<comment type="similarity">
    <text evidence="2">Belongs to the Tdpoz family.</text>
</comment>
<dbReference type="AlphaFoldDB" id="A0A0Q3EE47"/>
<dbReference type="Gramene" id="KQJ84708">
    <property type="protein sequence ID" value="KQJ84708"/>
    <property type="gene ID" value="BRADI_5g22368v3"/>
</dbReference>
<evidence type="ECO:0000259" key="5">
    <source>
        <dbReference type="PROSITE" id="PS50144"/>
    </source>
</evidence>
<feature type="domain" description="MATH" evidence="5">
    <location>
        <begin position="26"/>
        <end position="161"/>
    </location>
</feature>
<evidence type="ECO:0000259" key="4">
    <source>
        <dbReference type="PROSITE" id="PS50097"/>
    </source>
</evidence>
<dbReference type="Gene3D" id="3.30.710.10">
    <property type="entry name" value="Potassium Channel Kv1.1, Chain A"/>
    <property type="match status" value="1"/>
</dbReference>
<feature type="compositionally biased region" description="Low complexity" evidence="3">
    <location>
        <begin position="521"/>
        <end position="542"/>
    </location>
</feature>
<dbReference type="Pfam" id="PF24570">
    <property type="entry name" value="BACK_BPM_SPOP"/>
    <property type="match status" value="1"/>
</dbReference>
<dbReference type="InterPro" id="IPR056423">
    <property type="entry name" value="BACK_BPM_SPOP"/>
</dbReference>
<dbReference type="InterPro" id="IPR002083">
    <property type="entry name" value="MATH/TRAF_dom"/>
</dbReference>
<accession>A0A0Q3EE47</accession>
<protein>
    <recommendedName>
        <fullName evidence="9">BTB domain-containing protein</fullName>
    </recommendedName>
</protein>
<dbReference type="GO" id="GO:0016567">
    <property type="term" value="P:protein ubiquitination"/>
    <property type="evidence" value="ECO:0007669"/>
    <property type="project" value="InterPro"/>
</dbReference>
<sequence length="584" mass="64024">MASNANSAVNPAGPKTSSRCVTESSTGTHDFELPNYRLLDGMGVGNYVSSATFGIGGYNWAIIFYPDGGNNDCAGYASAHIKCLNPTDEVRTKSTINMLHQDGEKQVQLTDCDEGAGDVYSPAKLRWGYTKFVEKSKMKSVTQSGSGSLIIRCVLTVIVKHSTEVTRKTNLVVVPGPDLQGHLRQMWKDEQGADVTFSVGGQLFSAHRCLLAARSPVFKAELFGPMKEKSIQPVKIDDIEPLVFEALLHFVYTDSMQDDEHNKESSTAELQHLLVAADRYGLDRLRVLCESKLCEGIDVKTVATTLALAERHHYKDLKEACLEFMVPRNVLRAVMATDGFKHLLASCPWVMIEILDKTCRSDVAVTRPGYRVRAFARRHLACKGWYVAKLHNNAFKKEIDVHGCRRRRCRVFTRSRHTHCGKERTEVLTRGHRTIASAGEARRTPHAKTTTGTGRAPHPPHAPDLATPTPGAGMAVARQAQNRPATPRTPPSANSSDPAPPSPDLATRATDPAPPTRSHDAPAASTSAATRRLAPSPAPLAAGEERATHPLSRAAALASTLPAGQDRHHRRRMQELKHPRRPRH</sequence>
<evidence type="ECO:0000256" key="2">
    <source>
        <dbReference type="ARBA" id="ARBA00010846"/>
    </source>
</evidence>
<reference evidence="7" key="3">
    <citation type="submission" date="2018-08" db="UniProtKB">
        <authorList>
            <consortium name="EnsemblPlants"/>
        </authorList>
    </citation>
    <scope>IDENTIFICATION</scope>
    <source>
        <strain evidence="7">cv. Bd21</strain>
    </source>
</reference>
<dbReference type="EnsemblPlants" id="KQJ84708">
    <property type="protein sequence ID" value="KQJ84708"/>
    <property type="gene ID" value="BRADI_5g22368v3"/>
</dbReference>
<dbReference type="InParanoid" id="A0A0Q3EE47"/>
<dbReference type="OrthoDB" id="19132at2759"/>
<dbReference type="SUPFAM" id="SSF54695">
    <property type="entry name" value="POZ domain"/>
    <property type="match status" value="1"/>
</dbReference>
<feature type="compositionally biased region" description="Basic residues" evidence="3">
    <location>
        <begin position="567"/>
        <end position="584"/>
    </location>
</feature>
<reference evidence="6" key="2">
    <citation type="submission" date="2017-06" db="EMBL/GenBank/DDBJ databases">
        <title>WGS assembly of Brachypodium distachyon.</title>
        <authorList>
            <consortium name="The International Brachypodium Initiative"/>
            <person name="Lucas S."/>
            <person name="Harmon-Smith M."/>
            <person name="Lail K."/>
            <person name="Tice H."/>
            <person name="Grimwood J."/>
            <person name="Bruce D."/>
            <person name="Barry K."/>
            <person name="Shu S."/>
            <person name="Lindquist E."/>
            <person name="Wang M."/>
            <person name="Pitluck S."/>
            <person name="Vogel J.P."/>
            <person name="Garvin D.F."/>
            <person name="Mockler T.C."/>
            <person name="Schmutz J."/>
            <person name="Rokhsar D."/>
            <person name="Bevan M.W."/>
        </authorList>
    </citation>
    <scope>NUCLEOTIDE SEQUENCE</scope>
    <source>
        <strain evidence="6">Bd21</strain>
    </source>
</reference>
<name>A0A0Q3EE47_BRADI</name>
<dbReference type="EMBL" id="CM000884">
    <property type="protein sequence ID" value="KQJ84708.1"/>
    <property type="molecule type" value="Genomic_DNA"/>
</dbReference>
<dbReference type="Proteomes" id="UP000008810">
    <property type="component" value="Chromosome 5"/>
</dbReference>
<dbReference type="Pfam" id="PF22486">
    <property type="entry name" value="MATH_2"/>
    <property type="match status" value="1"/>
</dbReference>
<evidence type="ECO:0000313" key="8">
    <source>
        <dbReference type="Proteomes" id="UP000008810"/>
    </source>
</evidence>
<evidence type="ECO:0000256" key="3">
    <source>
        <dbReference type="SAM" id="MobiDB-lite"/>
    </source>
</evidence>
<dbReference type="InterPro" id="IPR008974">
    <property type="entry name" value="TRAF-like"/>
</dbReference>
<dbReference type="PROSITE" id="PS50144">
    <property type="entry name" value="MATH"/>
    <property type="match status" value="1"/>
</dbReference>
<dbReference type="SUPFAM" id="SSF49599">
    <property type="entry name" value="TRAF domain-like"/>
    <property type="match status" value="1"/>
</dbReference>
<keyword evidence="8" id="KW-1185">Reference proteome</keyword>
<dbReference type="Gene3D" id="2.60.210.10">
    <property type="entry name" value="Apoptosis, Tumor Necrosis Factor Receptor Associated Protein 2, Chain A"/>
    <property type="match status" value="1"/>
</dbReference>
<dbReference type="PANTHER" id="PTHR26379:SF461">
    <property type="entry name" value="BTB DOMAIN-CONTAINING PROTEIN"/>
    <property type="match status" value="1"/>
</dbReference>
<feature type="region of interest" description="Disordered" evidence="3">
    <location>
        <begin position="432"/>
        <end position="584"/>
    </location>
</feature>
<evidence type="ECO:0000256" key="1">
    <source>
        <dbReference type="ARBA" id="ARBA00004906"/>
    </source>
</evidence>
<dbReference type="InterPro" id="IPR000210">
    <property type="entry name" value="BTB/POZ_dom"/>
</dbReference>
<reference evidence="6 7" key="1">
    <citation type="journal article" date="2010" name="Nature">
        <title>Genome sequencing and analysis of the model grass Brachypodium distachyon.</title>
        <authorList>
            <consortium name="International Brachypodium Initiative"/>
        </authorList>
    </citation>
    <scope>NUCLEOTIDE SEQUENCE [LARGE SCALE GENOMIC DNA]</scope>
    <source>
        <strain evidence="6 7">Bd21</strain>
    </source>
</reference>
<dbReference type="CDD" id="cd00121">
    <property type="entry name" value="MATH"/>
    <property type="match status" value="1"/>
</dbReference>
<dbReference type="InterPro" id="IPR011333">
    <property type="entry name" value="SKP1/BTB/POZ_sf"/>
</dbReference>
<dbReference type="CDD" id="cd18280">
    <property type="entry name" value="BTB_POZ_BPM_plant"/>
    <property type="match status" value="1"/>
</dbReference>
<dbReference type="InterPro" id="IPR045005">
    <property type="entry name" value="BPM1-6"/>
</dbReference>
<dbReference type="Gene3D" id="1.25.40.420">
    <property type="match status" value="1"/>
</dbReference>
<feature type="domain" description="BTB" evidence="4">
    <location>
        <begin position="193"/>
        <end position="260"/>
    </location>
</feature>
<organism evidence="6">
    <name type="scientific">Brachypodium distachyon</name>
    <name type="common">Purple false brome</name>
    <name type="synonym">Trachynia distachya</name>
    <dbReference type="NCBI Taxonomy" id="15368"/>
    <lineage>
        <taxon>Eukaryota</taxon>
        <taxon>Viridiplantae</taxon>
        <taxon>Streptophyta</taxon>
        <taxon>Embryophyta</taxon>
        <taxon>Tracheophyta</taxon>
        <taxon>Spermatophyta</taxon>
        <taxon>Magnoliopsida</taxon>
        <taxon>Liliopsida</taxon>
        <taxon>Poales</taxon>
        <taxon>Poaceae</taxon>
        <taxon>BOP clade</taxon>
        <taxon>Pooideae</taxon>
        <taxon>Stipodae</taxon>
        <taxon>Brachypodieae</taxon>
        <taxon>Brachypodium</taxon>
    </lineage>
</organism>
<comment type="pathway">
    <text evidence="1">Protein modification; protein ubiquitination.</text>
</comment>
<evidence type="ECO:0008006" key="9">
    <source>
        <dbReference type="Google" id="ProtNLM"/>
    </source>
</evidence>
<evidence type="ECO:0000313" key="7">
    <source>
        <dbReference type="EnsemblPlants" id="KQJ84708"/>
    </source>
</evidence>
<dbReference type="PROSITE" id="PS50097">
    <property type="entry name" value="BTB"/>
    <property type="match status" value="1"/>
</dbReference>